<protein>
    <submittedName>
        <fullName evidence="2">Helix-turn-helix transcriptional regulator</fullName>
    </submittedName>
</protein>
<evidence type="ECO:0000313" key="2">
    <source>
        <dbReference type="EMBL" id="MEM5501843.1"/>
    </source>
</evidence>
<gene>
    <name evidence="2" type="ORF">WNY59_09600</name>
</gene>
<dbReference type="Proteomes" id="UP001477870">
    <property type="component" value="Unassembled WGS sequence"/>
</dbReference>
<dbReference type="InterPro" id="IPR010982">
    <property type="entry name" value="Lambda_DNA-bd_dom_sf"/>
</dbReference>
<comment type="caution">
    <text evidence="2">The sequence shown here is derived from an EMBL/GenBank/DDBJ whole genome shotgun (WGS) entry which is preliminary data.</text>
</comment>
<proteinExistence type="predicted"/>
<keyword evidence="3" id="KW-1185">Reference proteome</keyword>
<sequence length="106" mass="11655">MKLDDLAGLVIRARGSMGIRAAAREIEISPTTLSKIENGHIPDQGTLKKVCDWIGQDVDKFTAMGGLQIAFKKNKTLQPETAQSLANLIMRAEEQFKEHIQNVAGH</sequence>
<evidence type="ECO:0000259" key="1">
    <source>
        <dbReference type="PROSITE" id="PS50943"/>
    </source>
</evidence>
<dbReference type="Pfam" id="PF01381">
    <property type="entry name" value="HTH_3"/>
    <property type="match status" value="1"/>
</dbReference>
<accession>A0ABU9T7V2</accession>
<dbReference type="SUPFAM" id="SSF47413">
    <property type="entry name" value="lambda repressor-like DNA-binding domains"/>
    <property type="match status" value="1"/>
</dbReference>
<name>A0ABU9T7V2_9HYPH</name>
<dbReference type="EMBL" id="JBBMQO010000005">
    <property type="protein sequence ID" value="MEM5501843.1"/>
    <property type="molecule type" value="Genomic_DNA"/>
</dbReference>
<evidence type="ECO:0000313" key="3">
    <source>
        <dbReference type="Proteomes" id="UP001477870"/>
    </source>
</evidence>
<feature type="domain" description="HTH cro/C1-type" evidence="1">
    <location>
        <begin position="23"/>
        <end position="61"/>
    </location>
</feature>
<reference evidence="2 3" key="1">
    <citation type="submission" date="2024-03" db="EMBL/GenBank/DDBJ databases">
        <title>Community enrichment and isolation of bacterial strains for fucoidan degradation.</title>
        <authorList>
            <person name="Sichert A."/>
        </authorList>
    </citation>
    <scope>NUCLEOTIDE SEQUENCE [LARGE SCALE GENOMIC DNA]</scope>
    <source>
        <strain evidence="2 3">AS62</strain>
    </source>
</reference>
<dbReference type="Gene3D" id="1.10.260.40">
    <property type="entry name" value="lambda repressor-like DNA-binding domains"/>
    <property type="match status" value="1"/>
</dbReference>
<dbReference type="InterPro" id="IPR001387">
    <property type="entry name" value="Cro/C1-type_HTH"/>
</dbReference>
<dbReference type="RefSeq" id="WP_342848266.1">
    <property type="nucleotide sequence ID" value="NZ_JBBMQO010000005.1"/>
</dbReference>
<dbReference type="PROSITE" id="PS50943">
    <property type="entry name" value="HTH_CROC1"/>
    <property type="match status" value="1"/>
</dbReference>
<organism evidence="2 3">
    <name type="scientific">Ahrensia kielensis</name>
    <dbReference type="NCBI Taxonomy" id="76980"/>
    <lineage>
        <taxon>Bacteria</taxon>
        <taxon>Pseudomonadati</taxon>
        <taxon>Pseudomonadota</taxon>
        <taxon>Alphaproteobacteria</taxon>
        <taxon>Hyphomicrobiales</taxon>
        <taxon>Ahrensiaceae</taxon>
        <taxon>Ahrensia</taxon>
    </lineage>
</organism>
<dbReference type="CDD" id="cd00093">
    <property type="entry name" value="HTH_XRE"/>
    <property type="match status" value="1"/>
</dbReference>